<protein>
    <submittedName>
        <fullName evidence="9">Guanylate cyclase</fullName>
    </submittedName>
</protein>
<dbReference type="AlphaFoldDB" id="A0A2M9Z856"/>
<gene>
    <name evidence="9" type="ORF">CH371_17195</name>
</gene>
<keyword evidence="2" id="KW-0349">Heme</keyword>
<dbReference type="Gene3D" id="1.10.520.10">
    <property type="match status" value="1"/>
</dbReference>
<feature type="domain" description="2Fe-2S ferredoxin-type" evidence="8">
    <location>
        <begin position="60"/>
        <end position="158"/>
    </location>
</feature>
<dbReference type="PANTHER" id="PTHR31356">
    <property type="entry name" value="THYLAKOID LUMENAL 29 KDA PROTEIN, CHLOROPLASTIC-RELATED"/>
    <property type="match status" value="1"/>
</dbReference>
<keyword evidence="3" id="KW-0479">Metal-binding</keyword>
<keyword evidence="5" id="KW-0408">Iron</keyword>
<dbReference type="CDD" id="cd07302">
    <property type="entry name" value="CHD"/>
    <property type="match status" value="1"/>
</dbReference>
<dbReference type="GO" id="GO:0034599">
    <property type="term" value="P:cellular response to oxidative stress"/>
    <property type="evidence" value="ECO:0007669"/>
    <property type="project" value="InterPro"/>
</dbReference>
<dbReference type="InterPro" id="IPR001054">
    <property type="entry name" value="A/G_cyclase"/>
</dbReference>
<evidence type="ECO:0000259" key="6">
    <source>
        <dbReference type="PROSITE" id="PS50125"/>
    </source>
</evidence>
<dbReference type="InterPro" id="IPR010255">
    <property type="entry name" value="Haem_peroxidase_sf"/>
</dbReference>
<dbReference type="InterPro" id="IPR001041">
    <property type="entry name" value="2Fe-2S_ferredoxin-type"/>
</dbReference>
<dbReference type="GO" id="GO:0004016">
    <property type="term" value="F:adenylate cyclase activity"/>
    <property type="evidence" value="ECO:0007669"/>
    <property type="project" value="UniProtKB-ARBA"/>
</dbReference>
<dbReference type="GO" id="GO:0051536">
    <property type="term" value="F:iron-sulfur cluster binding"/>
    <property type="evidence" value="ECO:0007669"/>
    <property type="project" value="InterPro"/>
</dbReference>
<keyword evidence="1" id="KW-0575">Peroxidase</keyword>
<dbReference type="GO" id="GO:0000302">
    <property type="term" value="P:response to reactive oxygen species"/>
    <property type="evidence" value="ECO:0007669"/>
    <property type="project" value="TreeGrafter"/>
</dbReference>
<feature type="domain" description="Guanylate cyclase" evidence="6">
    <location>
        <begin position="180"/>
        <end position="313"/>
    </location>
</feature>
<dbReference type="GO" id="GO:0046872">
    <property type="term" value="F:metal ion binding"/>
    <property type="evidence" value="ECO:0007669"/>
    <property type="project" value="UniProtKB-KW"/>
</dbReference>
<dbReference type="GO" id="GO:0035556">
    <property type="term" value="P:intracellular signal transduction"/>
    <property type="evidence" value="ECO:0007669"/>
    <property type="project" value="InterPro"/>
</dbReference>
<dbReference type="Gene3D" id="1.10.420.10">
    <property type="entry name" value="Peroxidase, domain 2"/>
    <property type="match status" value="1"/>
</dbReference>
<comment type="caution">
    <text evidence="9">The sequence shown here is derived from an EMBL/GenBank/DDBJ whole genome shotgun (WGS) entry which is preliminary data.</text>
</comment>
<reference evidence="9 10" key="1">
    <citation type="submission" date="2017-07" db="EMBL/GenBank/DDBJ databases">
        <title>Leptospira spp. isolated from tropical soils.</title>
        <authorList>
            <person name="Thibeaux R."/>
            <person name="Iraola G."/>
            <person name="Ferres I."/>
            <person name="Bierque E."/>
            <person name="Girault D."/>
            <person name="Soupe-Gilbert M.-E."/>
            <person name="Picardeau M."/>
            <person name="Goarant C."/>
        </authorList>
    </citation>
    <scope>NUCLEOTIDE SEQUENCE [LARGE SCALE GENOMIC DNA]</scope>
    <source>
        <strain evidence="9 10">FH2-C-A2</strain>
    </source>
</reference>
<dbReference type="GO" id="GO:0020037">
    <property type="term" value="F:heme binding"/>
    <property type="evidence" value="ECO:0007669"/>
    <property type="project" value="InterPro"/>
</dbReference>
<dbReference type="PRINTS" id="PR00458">
    <property type="entry name" value="PEROXIDASE"/>
</dbReference>
<dbReference type="InterPro" id="IPR019794">
    <property type="entry name" value="Peroxidases_AS"/>
</dbReference>
<dbReference type="InterPro" id="IPR044831">
    <property type="entry name" value="Ccp1-like"/>
</dbReference>
<dbReference type="Gene3D" id="3.10.20.30">
    <property type="match status" value="1"/>
</dbReference>
<evidence type="ECO:0000259" key="7">
    <source>
        <dbReference type="PROSITE" id="PS50873"/>
    </source>
</evidence>
<evidence type="ECO:0000313" key="10">
    <source>
        <dbReference type="Proteomes" id="UP000231912"/>
    </source>
</evidence>
<dbReference type="PROSITE" id="PS50125">
    <property type="entry name" value="GUANYLATE_CYCLASE_2"/>
    <property type="match status" value="1"/>
</dbReference>
<proteinExistence type="predicted"/>
<dbReference type="Proteomes" id="UP000231912">
    <property type="component" value="Unassembled WGS sequence"/>
</dbReference>
<evidence type="ECO:0000256" key="2">
    <source>
        <dbReference type="ARBA" id="ARBA00022617"/>
    </source>
</evidence>
<dbReference type="SMART" id="SM00044">
    <property type="entry name" value="CYCc"/>
    <property type="match status" value="1"/>
</dbReference>
<name>A0A2M9Z856_9LEPT</name>
<dbReference type="SUPFAM" id="SSF48113">
    <property type="entry name" value="Heme-dependent peroxidases"/>
    <property type="match status" value="1"/>
</dbReference>
<dbReference type="GO" id="GO:0009190">
    <property type="term" value="P:cyclic nucleotide biosynthetic process"/>
    <property type="evidence" value="ECO:0007669"/>
    <property type="project" value="InterPro"/>
</dbReference>
<evidence type="ECO:0000313" key="9">
    <source>
        <dbReference type="EMBL" id="PJZ64512.1"/>
    </source>
</evidence>
<dbReference type="InterPro" id="IPR029787">
    <property type="entry name" value="Nucleotide_cyclase"/>
</dbReference>
<dbReference type="PROSITE" id="PS00435">
    <property type="entry name" value="PEROXIDASE_1"/>
    <property type="match status" value="1"/>
</dbReference>
<dbReference type="SUPFAM" id="SSF54292">
    <property type="entry name" value="2Fe-2S ferredoxin-like"/>
    <property type="match status" value="1"/>
</dbReference>
<dbReference type="Gene3D" id="3.30.70.1230">
    <property type="entry name" value="Nucleotide cyclase"/>
    <property type="match status" value="1"/>
</dbReference>
<accession>A0A2M9Z856</accession>
<dbReference type="EMBL" id="NPDT01000009">
    <property type="protein sequence ID" value="PJZ64512.1"/>
    <property type="molecule type" value="Genomic_DNA"/>
</dbReference>
<evidence type="ECO:0000256" key="5">
    <source>
        <dbReference type="ARBA" id="ARBA00023004"/>
    </source>
</evidence>
<dbReference type="CDD" id="cd00207">
    <property type="entry name" value="fer2"/>
    <property type="match status" value="1"/>
</dbReference>
<dbReference type="Pfam" id="PF00111">
    <property type="entry name" value="Fer2"/>
    <property type="match status" value="1"/>
</dbReference>
<dbReference type="Pfam" id="PF00141">
    <property type="entry name" value="peroxidase"/>
    <property type="match status" value="1"/>
</dbReference>
<dbReference type="InterPro" id="IPR002207">
    <property type="entry name" value="Peroxidase_I"/>
</dbReference>
<feature type="domain" description="Plant heme peroxidase family profile" evidence="7">
    <location>
        <begin position="383"/>
        <end position="602"/>
    </location>
</feature>
<dbReference type="GO" id="GO:0004601">
    <property type="term" value="F:peroxidase activity"/>
    <property type="evidence" value="ECO:0007669"/>
    <property type="project" value="UniProtKB-KW"/>
</dbReference>
<evidence type="ECO:0000256" key="4">
    <source>
        <dbReference type="ARBA" id="ARBA00023002"/>
    </source>
</evidence>
<dbReference type="InterPro" id="IPR002016">
    <property type="entry name" value="Haem_peroxidase"/>
</dbReference>
<dbReference type="PRINTS" id="PR00459">
    <property type="entry name" value="ASPEROXIDASE"/>
</dbReference>
<dbReference type="PROSITE" id="PS00436">
    <property type="entry name" value="PEROXIDASE_2"/>
    <property type="match status" value="1"/>
</dbReference>
<dbReference type="SUPFAM" id="SSF55073">
    <property type="entry name" value="Nucleotide cyclase"/>
    <property type="match status" value="1"/>
</dbReference>
<dbReference type="GO" id="GO:0042744">
    <property type="term" value="P:hydrogen peroxide catabolic process"/>
    <property type="evidence" value="ECO:0007669"/>
    <property type="project" value="TreeGrafter"/>
</dbReference>
<dbReference type="PANTHER" id="PTHR31356:SF36">
    <property type="entry name" value="L-ASCORBATE PEROXIDASE 3"/>
    <property type="match status" value="1"/>
</dbReference>
<evidence type="ECO:0000256" key="1">
    <source>
        <dbReference type="ARBA" id="ARBA00022559"/>
    </source>
</evidence>
<dbReference type="InterPro" id="IPR019793">
    <property type="entry name" value="Peroxidases_heam-ligand_BS"/>
</dbReference>
<dbReference type="PROSITE" id="PS51085">
    <property type="entry name" value="2FE2S_FER_2"/>
    <property type="match status" value="1"/>
</dbReference>
<sequence length="602" mass="67779">MDFGIRRKKRFSNPGGNYFYSEQSPKRCSTIKPNGLKDIRSNLGNYIPKPIQKINLSKPRMIKILFENDKEVRIEESATDKSLLQISLDSGIPHTHACGGNARCSTCRVLVQEGAEHLLPRNEKETLLAHRKGFPENVRLACQTKINGDVKVRRLVIDDADQILASTFSDLVSGTEKPVAVLFSDIRGFTGFSETHLPYDVIHILNRYFYRMGDKVLKYGGTIDKYIGDGLMAVFGLTDSTPLDMNLSAVRCALEMGSELEQLNIYLKNHLGSEFQIGIGINYGTAILGKLGHPLSMSFTAIGDTVNSASRIESTTKKAATRLLVSEKVYEIVKDWIVKGRTFETKLKGKTGTYKVYEILSVKPSPKENSWEETKYRIWDSIDPTEAGAWIRMVFHASAIFSAEEEWLGIEGSIRFPSILNQEDNKGVKKQVETLVRIREEMEKEGRWEVPSLSDMIAVSGSLAVQKAGGPSIPILPGRKDSEYPSGRMLMPTDSPDAKDSLRYFSKMGLSVRDTVLLLGVHTLGWHSKGSFTDTPNLFNNHYFRDLLLDGGIRMLATDRALLGLEETKRMVMEYALDEPRFYSDFTDLYRRLVEQKRLEES</sequence>
<evidence type="ECO:0000256" key="3">
    <source>
        <dbReference type="ARBA" id="ARBA00022723"/>
    </source>
</evidence>
<dbReference type="InterPro" id="IPR036010">
    <property type="entry name" value="2Fe-2S_ferredoxin-like_sf"/>
</dbReference>
<dbReference type="InterPro" id="IPR012675">
    <property type="entry name" value="Beta-grasp_dom_sf"/>
</dbReference>
<evidence type="ECO:0000259" key="8">
    <source>
        <dbReference type="PROSITE" id="PS51085"/>
    </source>
</evidence>
<dbReference type="PROSITE" id="PS50873">
    <property type="entry name" value="PEROXIDASE_4"/>
    <property type="match status" value="1"/>
</dbReference>
<dbReference type="Pfam" id="PF00211">
    <property type="entry name" value="Guanylate_cyc"/>
    <property type="match status" value="1"/>
</dbReference>
<organism evidence="9 10">
    <name type="scientific">Leptospira wolffii</name>
    <dbReference type="NCBI Taxonomy" id="409998"/>
    <lineage>
        <taxon>Bacteria</taxon>
        <taxon>Pseudomonadati</taxon>
        <taxon>Spirochaetota</taxon>
        <taxon>Spirochaetia</taxon>
        <taxon>Leptospirales</taxon>
        <taxon>Leptospiraceae</taxon>
        <taxon>Leptospira</taxon>
    </lineage>
</organism>
<keyword evidence="4" id="KW-0560">Oxidoreductase</keyword>